<evidence type="ECO:0000313" key="1">
    <source>
        <dbReference type="EMBL" id="OGF26709.1"/>
    </source>
</evidence>
<reference evidence="1 2" key="1">
    <citation type="journal article" date="2016" name="Nat. Commun.">
        <title>Thousands of microbial genomes shed light on interconnected biogeochemical processes in an aquifer system.</title>
        <authorList>
            <person name="Anantharaman K."/>
            <person name="Brown C.T."/>
            <person name="Hug L.A."/>
            <person name="Sharon I."/>
            <person name="Castelle C.J."/>
            <person name="Probst A.J."/>
            <person name="Thomas B.C."/>
            <person name="Singh A."/>
            <person name="Wilkins M.J."/>
            <person name="Karaoz U."/>
            <person name="Brodie E.L."/>
            <person name="Williams K.H."/>
            <person name="Hubbard S.S."/>
            <person name="Banfield J.F."/>
        </authorList>
    </citation>
    <scope>NUCLEOTIDE SEQUENCE [LARGE SCALE GENOMIC DNA]</scope>
</reference>
<gene>
    <name evidence="1" type="ORF">A2242_01950</name>
</gene>
<organism evidence="1 2">
    <name type="scientific">Candidatus Falkowbacteria bacterium RIFOXYA2_FULL_47_9</name>
    <dbReference type="NCBI Taxonomy" id="1797995"/>
    <lineage>
        <taxon>Bacteria</taxon>
        <taxon>Candidatus Falkowiibacteriota</taxon>
    </lineage>
</organism>
<dbReference type="EMBL" id="MFGC01000033">
    <property type="protein sequence ID" value="OGF26709.1"/>
    <property type="molecule type" value="Genomic_DNA"/>
</dbReference>
<evidence type="ECO:0008006" key="3">
    <source>
        <dbReference type="Google" id="ProtNLM"/>
    </source>
</evidence>
<dbReference type="AlphaFoldDB" id="A0A1F5SJ70"/>
<proteinExistence type="predicted"/>
<name>A0A1F5SJ70_9BACT</name>
<sequence>MKITIVGSSSFRKEKVEYRDKLRAMGHEAIIHPYYEKLAAGEMPELSERIEREHDKVKREYGFIKWYYNSIVSSDAILVLNLEKNGKPNYIGGNTLMEMGFAHVHDKKIFLFNPIPEYVSYIDEIKAMADDSLNLIKQCIKVLRCNGDINNLVN</sequence>
<protein>
    <recommendedName>
        <fullName evidence="3">Nucleoside 2-deoxyribosyltransferase</fullName>
    </recommendedName>
</protein>
<accession>A0A1F5SJ70</accession>
<dbReference type="STRING" id="1797995.A2242_01950"/>
<evidence type="ECO:0000313" key="2">
    <source>
        <dbReference type="Proteomes" id="UP000178925"/>
    </source>
</evidence>
<dbReference type="Proteomes" id="UP000178925">
    <property type="component" value="Unassembled WGS sequence"/>
</dbReference>
<comment type="caution">
    <text evidence="1">The sequence shown here is derived from an EMBL/GenBank/DDBJ whole genome shotgun (WGS) entry which is preliminary data.</text>
</comment>